<dbReference type="CDD" id="cd00130">
    <property type="entry name" value="PAS"/>
    <property type="match status" value="1"/>
</dbReference>
<dbReference type="NCBIfam" id="TIGR00254">
    <property type="entry name" value="GGDEF"/>
    <property type="match status" value="1"/>
</dbReference>
<dbReference type="SUPFAM" id="SSF55073">
    <property type="entry name" value="Nucleotide cyclase"/>
    <property type="match status" value="1"/>
</dbReference>
<dbReference type="Gene3D" id="3.20.20.450">
    <property type="entry name" value="EAL domain"/>
    <property type="match status" value="1"/>
</dbReference>
<dbReference type="InterPro" id="IPR000014">
    <property type="entry name" value="PAS"/>
</dbReference>
<dbReference type="Gene3D" id="3.30.70.270">
    <property type="match status" value="1"/>
</dbReference>
<dbReference type="SMART" id="SM00086">
    <property type="entry name" value="PAC"/>
    <property type="match status" value="1"/>
</dbReference>
<dbReference type="PROSITE" id="PS50113">
    <property type="entry name" value="PAC"/>
    <property type="match status" value="1"/>
</dbReference>
<organism evidence="5">
    <name type="scientific">uncultured Sphingomonas sp</name>
    <dbReference type="NCBI Taxonomy" id="158754"/>
    <lineage>
        <taxon>Bacteria</taxon>
        <taxon>Pseudomonadati</taxon>
        <taxon>Pseudomonadota</taxon>
        <taxon>Alphaproteobacteria</taxon>
        <taxon>Sphingomonadales</taxon>
        <taxon>Sphingomonadaceae</taxon>
        <taxon>Sphingomonas</taxon>
        <taxon>environmental samples</taxon>
    </lineage>
</organism>
<dbReference type="InterPro" id="IPR035965">
    <property type="entry name" value="PAS-like_dom_sf"/>
</dbReference>
<dbReference type="CDD" id="cd01948">
    <property type="entry name" value="EAL"/>
    <property type="match status" value="1"/>
</dbReference>
<sequence length="785" mass="84830">MGTGKRGDVYEAPDRYKRMIAARLPDGESVAAVKDVERTASPLRDVQLISRGQLAPFFAAANVVATLLFCAALWGSVPTEYLLPWTATVGALNMVAMRWSQHQAVTCVGRSGKAVPPSQMIGDVLVRAAAWLSLPLYLFPSLSPGDQVIAGSIIAGVGVAGLGLVVVPACATAWMVAFTLGMSVAMLLARTTIPFQHMLAILFTLGVSIFGVMIVARWAFRQLVANADMGSQSESASLLLQEYEQRGVGWLWQIDAENRVTYISSRMTALLARPSSQLIGQSLPGLLGGHAELGRILLGKQPFLNLEMELKTAHGRRWIAMAGDPIIDTAGRFEGFRGVGSDITDIRHTQERLTHLANVDVLSGLPNRGRVRQLLGEALRTATSTSVPCAIMFLDLDGFKPVNDTFGHPKGDAVLQAVAKRLCDQVGGDGHVGRMGGDEFAVVIPDAQSRKKVEQLAERIIGSIADPYTIDGIEIRIGVSIGCAFGPIDGATVDDLILKADLALYQAKDAGRGVARYFSHELQHEQEDRVRLEADIRAALEIRQFHLAFQPLVSAKTQKLVGFEALLRWNHPKRGFVPPNVFIPIAEECGLMAALGEFVIEEACKAAATWPEPITVALNISPKQIILPALPNMVSQALARHKLAGNRIELEVTEGVFLDDDTRTLAVLGRLRQLGVGIALDDFGTGYSSIGYLNKAVFHKLKIDGSFVREAGNKAGNVAIIQSIVQLAKSFRMSVTAEGVETAEDFERMRELGCDTIQGYLFGKPLSYDRANQMVLGLNAKRLAG</sequence>
<dbReference type="InterPro" id="IPR000160">
    <property type="entry name" value="GGDEF_dom"/>
</dbReference>
<evidence type="ECO:0000259" key="4">
    <source>
        <dbReference type="PROSITE" id="PS50887"/>
    </source>
</evidence>
<dbReference type="PROSITE" id="PS50883">
    <property type="entry name" value="EAL"/>
    <property type="match status" value="1"/>
</dbReference>
<proteinExistence type="predicted"/>
<dbReference type="PANTHER" id="PTHR44757">
    <property type="entry name" value="DIGUANYLATE CYCLASE DGCP"/>
    <property type="match status" value="1"/>
</dbReference>
<keyword evidence="1" id="KW-1133">Transmembrane helix</keyword>
<dbReference type="InterPro" id="IPR001633">
    <property type="entry name" value="EAL_dom"/>
</dbReference>
<keyword evidence="1" id="KW-0812">Transmembrane</keyword>
<evidence type="ECO:0000259" key="3">
    <source>
        <dbReference type="PROSITE" id="PS50883"/>
    </source>
</evidence>
<name>A0A6J4SRD3_9SPHN</name>
<dbReference type="EMBL" id="CADCWB010000013">
    <property type="protein sequence ID" value="CAA9503216.1"/>
    <property type="molecule type" value="Genomic_DNA"/>
</dbReference>
<dbReference type="PANTHER" id="PTHR44757:SF2">
    <property type="entry name" value="BIOFILM ARCHITECTURE MAINTENANCE PROTEIN MBAA"/>
    <property type="match status" value="1"/>
</dbReference>
<dbReference type="InterPro" id="IPR029787">
    <property type="entry name" value="Nucleotide_cyclase"/>
</dbReference>
<protein>
    <submittedName>
        <fullName evidence="5">Diguanylate cyclase/phosphodiesterase (GGDEF &amp; EAL domains) with PAS/PAC sensor(S)</fullName>
    </submittedName>
</protein>
<dbReference type="InterPro" id="IPR000700">
    <property type="entry name" value="PAS-assoc_C"/>
</dbReference>
<evidence type="ECO:0000313" key="5">
    <source>
        <dbReference type="EMBL" id="CAA9503216.1"/>
    </source>
</evidence>
<dbReference type="AlphaFoldDB" id="A0A6J4SRD3"/>
<feature type="transmembrane region" description="Helical" evidence="1">
    <location>
        <begin position="54"/>
        <end position="75"/>
    </location>
</feature>
<dbReference type="SMART" id="SM00267">
    <property type="entry name" value="GGDEF"/>
    <property type="match status" value="1"/>
</dbReference>
<accession>A0A6J4SRD3</accession>
<gene>
    <name evidence="5" type="ORF">AVDCRST_MAG62-84</name>
</gene>
<evidence type="ECO:0000259" key="2">
    <source>
        <dbReference type="PROSITE" id="PS50113"/>
    </source>
</evidence>
<dbReference type="InterPro" id="IPR001610">
    <property type="entry name" value="PAC"/>
</dbReference>
<dbReference type="SUPFAM" id="SSF141868">
    <property type="entry name" value="EAL domain-like"/>
    <property type="match status" value="1"/>
</dbReference>
<feature type="domain" description="PAC" evidence="2">
    <location>
        <begin position="304"/>
        <end position="355"/>
    </location>
</feature>
<dbReference type="SUPFAM" id="SSF55785">
    <property type="entry name" value="PYP-like sensor domain (PAS domain)"/>
    <property type="match status" value="1"/>
</dbReference>
<evidence type="ECO:0000256" key="1">
    <source>
        <dbReference type="SAM" id="Phobius"/>
    </source>
</evidence>
<dbReference type="InterPro" id="IPR052155">
    <property type="entry name" value="Biofilm_reg_signaling"/>
</dbReference>
<feature type="transmembrane region" description="Helical" evidence="1">
    <location>
        <begin position="199"/>
        <end position="220"/>
    </location>
</feature>
<dbReference type="CDD" id="cd01949">
    <property type="entry name" value="GGDEF"/>
    <property type="match status" value="1"/>
</dbReference>
<dbReference type="PROSITE" id="PS50887">
    <property type="entry name" value="GGDEF"/>
    <property type="match status" value="1"/>
</dbReference>
<dbReference type="InterPro" id="IPR035919">
    <property type="entry name" value="EAL_sf"/>
</dbReference>
<dbReference type="InterPro" id="IPR043128">
    <property type="entry name" value="Rev_trsase/Diguanyl_cyclase"/>
</dbReference>
<keyword evidence="1" id="KW-0472">Membrane</keyword>
<dbReference type="Pfam" id="PF00989">
    <property type="entry name" value="PAS"/>
    <property type="match status" value="1"/>
</dbReference>
<dbReference type="SMART" id="SM00052">
    <property type="entry name" value="EAL"/>
    <property type="match status" value="1"/>
</dbReference>
<reference evidence="5" key="1">
    <citation type="submission" date="2020-02" db="EMBL/GenBank/DDBJ databases">
        <authorList>
            <person name="Meier V. D."/>
        </authorList>
    </citation>
    <scope>NUCLEOTIDE SEQUENCE</scope>
    <source>
        <strain evidence="5">AVDCRST_MAG62</strain>
    </source>
</reference>
<dbReference type="InterPro" id="IPR013767">
    <property type="entry name" value="PAS_fold"/>
</dbReference>
<dbReference type="Pfam" id="PF00990">
    <property type="entry name" value="GGDEF"/>
    <property type="match status" value="1"/>
</dbReference>
<dbReference type="Pfam" id="PF00563">
    <property type="entry name" value="EAL"/>
    <property type="match status" value="1"/>
</dbReference>
<feature type="transmembrane region" description="Helical" evidence="1">
    <location>
        <begin position="159"/>
        <end position="187"/>
    </location>
</feature>
<feature type="domain" description="GGDEF" evidence="4">
    <location>
        <begin position="387"/>
        <end position="520"/>
    </location>
</feature>
<dbReference type="GO" id="GO:0006355">
    <property type="term" value="P:regulation of DNA-templated transcription"/>
    <property type="evidence" value="ECO:0007669"/>
    <property type="project" value="InterPro"/>
</dbReference>
<feature type="domain" description="EAL" evidence="3">
    <location>
        <begin position="529"/>
        <end position="779"/>
    </location>
</feature>
<dbReference type="Gene3D" id="3.30.450.20">
    <property type="entry name" value="PAS domain"/>
    <property type="match status" value="1"/>
</dbReference>